<dbReference type="AlphaFoldDB" id="A0A2X4WBD5"/>
<dbReference type="EMBL" id="LS483466">
    <property type="protein sequence ID" value="SQI23965.1"/>
    <property type="molecule type" value="Genomic_DNA"/>
</dbReference>
<accession>A0A2X4WBD5</accession>
<reference evidence="1 2" key="1">
    <citation type="submission" date="2018-06" db="EMBL/GenBank/DDBJ databases">
        <authorList>
            <consortium name="Pathogen Informatics"/>
            <person name="Doyle S."/>
        </authorList>
    </citation>
    <scope>NUCLEOTIDE SEQUENCE [LARGE SCALE GENOMIC DNA]</scope>
    <source>
        <strain evidence="1 2">NCTC7307</strain>
    </source>
</reference>
<name>A0A2X4WBD5_SALER</name>
<gene>
    <name evidence="1" type="ORF">NCTC7307_02606</name>
</gene>
<keyword evidence="2" id="KW-1185">Reference proteome</keyword>
<evidence type="ECO:0000313" key="2">
    <source>
        <dbReference type="Proteomes" id="UP000248731"/>
    </source>
</evidence>
<evidence type="ECO:0000313" key="1">
    <source>
        <dbReference type="EMBL" id="SQI23965.1"/>
    </source>
</evidence>
<organism evidence="1 2">
    <name type="scientific">Salmonella enterica subsp. arizonae</name>
    <dbReference type="NCBI Taxonomy" id="59203"/>
    <lineage>
        <taxon>Bacteria</taxon>
        <taxon>Pseudomonadati</taxon>
        <taxon>Pseudomonadota</taxon>
        <taxon>Gammaproteobacteria</taxon>
        <taxon>Enterobacterales</taxon>
        <taxon>Enterobacteriaceae</taxon>
        <taxon>Salmonella</taxon>
    </lineage>
</organism>
<sequence>MNTFIKFIVAFPCFFLAEQTLANDYSAGVKNTMTALKSTSTLVKIFASSLVLVTSI</sequence>
<protein>
    <submittedName>
        <fullName evidence="1">Uncharacterized protein</fullName>
    </submittedName>
</protein>
<dbReference type="Proteomes" id="UP000248731">
    <property type="component" value="Chromosome 1"/>
</dbReference>
<proteinExistence type="predicted"/>